<keyword evidence="10" id="KW-1185">Reference proteome</keyword>
<dbReference type="Pfam" id="PF16073">
    <property type="entry name" value="SAT"/>
    <property type="match status" value="1"/>
</dbReference>
<dbReference type="GO" id="GO:0004312">
    <property type="term" value="F:fatty acid synthase activity"/>
    <property type="evidence" value="ECO:0007669"/>
    <property type="project" value="TreeGrafter"/>
</dbReference>
<dbReference type="InterPro" id="IPR016036">
    <property type="entry name" value="Malonyl_transacylase_ACP-bd"/>
</dbReference>
<evidence type="ECO:0000256" key="5">
    <source>
        <dbReference type="SAM" id="MobiDB-lite"/>
    </source>
</evidence>
<dbReference type="Gene3D" id="3.10.129.110">
    <property type="entry name" value="Polyketide synthase dehydratase"/>
    <property type="match status" value="1"/>
</dbReference>
<feature type="domain" description="Carrier" evidence="6">
    <location>
        <begin position="1669"/>
        <end position="1746"/>
    </location>
</feature>
<feature type="region of interest" description="C-terminal hotdog fold" evidence="4">
    <location>
        <begin position="1461"/>
        <end position="1608"/>
    </location>
</feature>
<dbReference type="Gene3D" id="3.40.47.10">
    <property type="match status" value="1"/>
</dbReference>
<name>A0AAD6GFF5_9EURO</name>
<accession>A0AAD6GFF5</accession>
<dbReference type="PANTHER" id="PTHR43775:SF37">
    <property type="entry name" value="SI:DKEY-61P9.11"/>
    <property type="match status" value="1"/>
</dbReference>
<feature type="region of interest" description="N-terminal hotdog fold" evidence="4">
    <location>
        <begin position="1301"/>
        <end position="1434"/>
    </location>
</feature>
<keyword evidence="2" id="KW-0597">Phosphoprotein</keyword>
<evidence type="ECO:0000256" key="1">
    <source>
        <dbReference type="ARBA" id="ARBA00022450"/>
    </source>
</evidence>
<dbReference type="PROSITE" id="PS52019">
    <property type="entry name" value="PKS_MFAS_DH"/>
    <property type="match status" value="1"/>
</dbReference>
<dbReference type="GO" id="GO:0006633">
    <property type="term" value="P:fatty acid biosynthetic process"/>
    <property type="evidence" value="ECO:0007669"/>
    <property type="project" value="TreeGrafter"/>
</dbReference>
<evidence type="ECO:0000256" key="4">
    <source>
        <dbReference type="PROSITE-ProRule" id="PRU01363"/>
    </source>
</evidence>
<dbReference type="InterPro" id="IPR036736">
    <property type="entry name" value="ACP-like_sf"/>
</dbReference>
<sequence length="1746" mass="190664">MKLILFVEPPSGHEFSSLCHRLRAKTRSSSHRILRWLLSESTTVLREEFRRLSTELKSDLPPFQSVLDVIQSYNWQAGPLAGPLSNAFSCLLSLCLFVGDYEHRAEEYEFHKANSLLAGFDMGLLAAAAVVSSPTLADIPAVGAEAIRVAFRTGILMQERARQLEPQTTGTALLSWAVIVKGTSEEAIQTEVQAFNQAMEISHSHPSRLYVSGIQGNNTVLISGTPSKLGQLRSASQPLRDACYASPLLMHWGPSHAPHLYDQTHSIWAVKGTEESLGTRCITNVGNLVSSKDGKSMKASTVAGLFQLVVDELLTKTAHWANVTASLRASSILKKHTEVQVEIFKPSGIVDDLILEISVVHPSLKFVLRNIGQWLAVENEDIPDLGSEKIAIVGMSCRFPGGANDTQKFWELLEQGRDVHCKIPADRFDVDSHTDVTGKRPNTSMSPFGCFIDQPGLFDASFFDMSPREAGQTDPTHRLALVTAYEALEHAGYTHDRTPSTNSLRVGTFYGQCCDDYREANAGQNVDTYFIPGNYRAFAPGRISYFFKFSGPSFNCDTACSASLATIQIACTSLLHGDADMVVAGGVNILTNSDSFAGLSRGYFLSLTGGCKVFDCNADGYCRADGVGSVVLKRLADAEQDNDNILGVIAGSATNHSANAVSITHPHAATQANLFRQILTQSGVSPLDVDVVEMHGTGTQVGDVIEMESVTSVFSPPGVKRSHPLHISSVKANIGHAEAAAGMAALIKVLLSFQHNEIPRHVGIKTALNPRFPDLGELNIHIPETNTPWPRNASRKRYAMVNNFSAAGGNTSLLLEEPPARPSPKGWPCTRFVVAVSAKNIVSLIGNLESLISHLDNDPAIHLPSLSYTTAARRMHHAYRVAVEGATIQQVSDSLRYHLQSVNSQRPSPNTSPSTAFVFSGQGSHYAGVGHQLFDHQPIFREEVKRLDEICVLHGFPSILPAITTTVPDVVEMDPVVTHLTAVCVAMALCCLWNSLGVTPAVVIGASLGEYPALYAAGVLSASDVIFLVGQRAFLLKELCTPNTHAMLAVRATVEEIREIAQGLSFEEACFNGRTNISIAGSADSIAEIQLALTARGYRSTKLHVQYAFHSSQIEPVLDRFEKLARAVTFKRPNIPVLSPSLATSVCDDTTFDSSYLRDMTRLPVRFVEVLEKAQELGVIDSKTVWIEIGAHPTYSNSVCGAFADPPLAVPSLKKGEDNWHTFAKSMVELYHAGLGLNWNAWYQPFEPDLRLLNLPLYHWKNMNHWIQYNGDWMLVKDKGPRISERPNLLNESSLHTTLIHQVVEETILNDTGTVVVRSNILHPDFFHVASGHKMNGRPVVSVFAYTDMALTLANYLHSKIRAGMPLPTMDFSDVRILKGLMPHEHQTGTQIVQVSASADLKRGLVDMSWYQILTDGTEELVATGAVECGDSHVWMNEWADLAHLLTSRIEVLNEMANQGKTSRLSRDLIYTLFHTLVEYSKPYHGMQSVVLNGMEATAEVILSPPSDGKWTVCPQYIDPIAHIGGFALNCGNAVDNRNNIFVMDSWRSMRFARPLVPGVKYQTYVKMQTVPDSTTLYTGDVYILEAKQVIGVVGRMTLRSYPRVLLSQFFPREGYQSLVSAGSGSGSRAVSSTDDLASSKTSTSQEVETSNNYSGNEKDSVIAGQGQTTEKTLIGGAIGLIASETGMDLADVTDETTLSSMGIDSLLSIVLVQKFATELNFALEGHVFLECPTIKDFKLLLAAHS</sequence>
<dbReference type="Gene3D" id="1.10.1200.10">
    <property type="entry name" value="ACP-like"/>
    <property type="match status" value="1"/>
</dbReference>
<dbReference type="GO" id="GO:0044550">
    <property type="term" value="P:secondary metabolite biosynthetic process"/>
    <property type="evidence" value="ECO:0007669"/>
    <property type="project" value="TreeGrafter"/>
</dbReference>
<feature type="region of interest" description="Disordered" evidence="5">
    <location>
        <begin position="1621"/>
        <end position="1662"/>
    </location>
</feature>
<dbReference type="SUPFAM" id="SSF53901">
    <property type="entry name" value="Thiolase-like"/>
    <property type="match status" value="1"/>
</dbReference>
<feature type="domain" description="Ketosynthase family 3 (KS3)" evidence="7">
    <location>
        <begin position="387"/>
        <end position="817"/>
    </location>
</feature>
<dbReference type="InterPro" id="IPR042104">
    <property type="entry name" value="PKS_dehydratase_sf"/>
</dbReference>
<dbReference type="PROSITE" id="PS52004">
    <property type="entry name" value="KS3_2"/>
    <property type="match status" value="1"/>
</dbReference>
<gene>
    <name evidence="9" type="ORF">N7494_005829</name>
</gene>
<dbReference type="InterPro" id="IPR030918">
    <property type="entry name" value="PT_fungal_PKS"/>
</dbReference>
<evidence type="ECO:0000259" key="7">
    <source>
        <dbReference type="PROSITE" id="PS52004"/>
    </source>
</evidence>
<dbReference type="InterPro" id="IPR050091">
    <property type="entry name" value="PKS_NRPS_Biosynth_Enz"/>
</dbReference>
<evidence type="ECO:0000256" key="3">
    <source>
        <dbReference type="ARBA" id="ARBA00022679"/>
    </source>
</evidence>
<dbReference type="SUPFAM" id="SSF47336">
    <property type="entry name" value="ACP-like"/>
    <property type="match status" value="1"/>
</dbReference>
<evidence type="ECO:0000313" key="10">
    <source>
        <dbReference type="Proteomes" id="UP001220324"/>
    </source>
</evidence>
<feature type="compositionally biased region" description="Polar residues" evidence="5">
    <location>
        <begin position="1634"/>
        <end position="1656"/>
    </location>
</feature>
<dbReference type="InterPro" id="IPR049900">
    <property type="entry name" value="PKS_mFAS_DH"/>
</dbReference>
<protein>
    <submittedName>
        <fullName evidence="9">Polyketide synthase</fullName>
    </submittedName>
</protein>
<dbReference type="InterPro" id="IPR014043">
    <property type="entry name" value="Acyl_transferase_dom"/>
</dbReference>
<dbReference type="InterPro" id="IPR016039">
    <property type="entry name" value="Thiolase-like"/>
</dbReference>
<reference evidence="9 10" key="1">
    <citation type="journal article" date="2023" name="IMA Fungus">
        <title>Comparative genomic study of the Penicillium genus elucidates a diverse pangenome and 15 lateral gene transfer events.</title>
        <authorList>
            <person name="Petersen C."/>
            <person name="Sorensen T."/>
            <person name="Nielsen M.R."/>
            <person name="Sondergaard T.E."/>
            <person name="Sorensen J.L."/>
            <person name="Fitzpatrick D.A."/>
            <person name="Frisvad J.C."/>
            <person name="Nielsen K.L."/>
        </authorList>
    </citation>
    <scope>NUCLEOTIDE SEQUENCE [LARGE SCALE GENOMIC DNA]</scope>
    <source>
        <strain evidence="9 10">IBT 35679</strain>
    </source>
</reference>
<feature type="domain" description="PKS/mFAS DH" evidence="8">
    <location>
        <begin position="1301"/>
        <end position="1608"/>
    </location>
</feature>
<dbReference type="EMBL" id="JAQIZZ010000005">
    <property type="protein sequence ID" value="KAJ5540753.1"/>
    <property type="molecule type" value="Genomic_DNA"/>
</dbReference>
<organism evidence="9 10">
    <name type="scientific">Penicillium frequentans</name>
    <dbReference type="NCBI Taxonomy" id="3151616"/>
    <lineage>
        <taxon>Eukaryota</taxon>
        <taxon>Fungi</taxon>
        <taxon>Dikarya</taxon>
        <taxon>Ascomycota</taxon>
        <taxon>Pezizomycotina</taxon>
        <taxon>Eurotiomycetes</taxon>
        <taxon>Eurotiomycetidae</taxon>
        <taxon>Eurotiales</taxon>
        <taxon>Aspergillaceae</taxon>
        <taxon>Penicillium</taxon>
    </lineage>
</organism>
<feature type="compositionally biased region" description="Low complexity" evidence="5">
    <location>
        <begin position="1621"/>
        <end position="1633"/>
    </location>
</feature>
<dbReference type="Pfam" id="PF22621">
    <property type="entry name" value="CurL-like_PKS_C"/>
    <property type="match status" value="1"/>
</dbReference>
<evidence type="ECO:0000259" key="8">
    <source>
        <dbReference type="PROSITE" id="PS52019"/>
    </source>
</evidence>
<dbReference type="SUPFAM" id="SSF55048">
    <property type="entry name" value="Probable ACP-binding domain of malonyl-CoA ACP transacylase"/>
    <property type="match status" value="1"/>
</dbReference>
<dbReference type="Pfam" id="PF02801">
    <property type="entry name" value="Ketoacyl-synt_C"/>
    <property type="match status" value="1"/>
</dbReference>
<dbReference type="SUPFAM" id="SSF52151">
    <property type="entry name" value="FabD/lysophospholipase-like"/>
    <property type="match status" value="1"/>
</dbReference>
<dbReference type="InterPro" id="IPR020841">
    <property type="entry name" value="PKS_Beta-ketoAc_synthase_dom"/>
</dbReference>
<dbReference type="NCBIfam" id="TIGR04532">
    <property type="entry name" value="PT_fungal_PKS"/>
    <property type="match status" value="1"/>
</dbReference>
<dbReference type="Pfam" id="PF00109">
    <property type="entry name" value="ketoacyl-synt"/>
    <property type="match status" value="1"/>
</dbReference>
<feature type="active site" description="Proton donor; for dehydratase activity" evidence="4">
    <location>
        <position position="1519"/>
    </location>
</feature>
<evidence type="ECO:0000256" key="2">
    <source>
        <dbReference type="ARBA" id="ARBA00022553"/>
    </source>
</evidence>
<feature type="active site" description="Proton acceptor; for dehydratase activity" evidence="4">
    <location>
        <position position="1333"/>
    </location>
</feature>
<dbReference type="Gene3D" id="3.40.366.10">
    <property type="entry name" value="Malonyl-Coenzyme A Acyl Carrier Protein, domain 2"/>
    <property type="match status" value="2"/>
</dbReference>
<dbReference type="Pfam" id="PF00698">
    <property type="entry name" value="Acyl_transf_1"/>
    <property type="match status" value="1"/>
</dbReference>
<dbReference type="PROSITE" id="PS50075">
    <property type="entry name" value="CARRIER"/>
    <property type="match status" value="1"/>
</dbReference>
<keyword evidence="3" id="KW-0808">Transferase</keyword>
<dbReference type="Pfam" id="PF00550">
    <property type="entry name" value="PP-binding"/>
    <property type="match status" value="1"/>
</dbReference>
<proteinExistence type="predicted"/>
<evidence type="ECO:0000259" key="6">
    <source>
        <dbReference type="PROSITE" id="PS50075"/>
    </source>
</evidence>
<evidence type="ECO:0000313" key="9">
    <source>
        <dbReference type="EMBL" id="KAJ5540753.1"/>
    </source>
</evidence>
<dbReference type="InterPro" id="IPR009081">
    <property type="entry name" value="PP-bd_ACP"/>
</dbReference>
<dbReference type="CDD" id="cd00833">
    <property type="entry name" value="PKS"/>
    <property type="match status" value="1"/>
</dbReference>
<dbReference type="FunFam" id="3.10.129.110:FF:000001">
    <property type="entry name" value="Sterigmatocystin biosynthesis polyketide synthase"/>
    <property type="match status" value="1"/>
</dbReference>
<dbReference type="InterPro" id="IPR001227">
    <property type="entry name" value="Ac_transferase_dom_sf"/>
</dbReference>
<dbReference type="InterPro" id="IPR014031">
    <property type="entry name" value="Ketoacyl_synth_C"/>
</dbReference>
<dbReference type="Gene3D" id="3.30.70.3290">
    <property type="match status" value="1"/>
</dbReference>
<dbReference type="Proteomes" id="UP001220324">
    <property type="component" value="Unassembled WGS sequence"/>
</dbReference>
<dbReference type="SMART" id="SM00827">
    <property type="entry name" value="PKS_AT"/>
    <property type="match status" value="1"/>
</dbReference>
<comment type="caution">
    <text evidence="9">The sequence shown here is derived from an EMBL/GenBank/DDBJ whole genome shotgun (WGS) entry which is preliminary data.</text>
</comment>
<dbReference type="PANTHER" id="PTHR43775">
    <property type="entry name" value="FATTY ACID SYNTHASE"/>
    <property type="match status" value="1"/>
</dbReference>
<dbReference type="SMART" id="SM00825">
    <property type="entry name" value="PKS_KS"/>
    <property type="match status" value="1"/>
</dbReference>
<dbReference type="InterPro" id="IPR016035">
    <property type="entry name" value="Acyl_Trfase/lysoPLipase"/>
</dbReference>
<dbReference type="InterPro" id="IPR032088">
    <property type="entry name" value="SAT"/>
</dbReference>
<dbReference type="InterPro" id="IPR014030">
    <property type="entry name" value="Ketoacyl_synth_N"/>
</dbReference>
<keyword evidence="1" id="KW-0596">Phosphopantetheine</keyword>